<dbReference type="InterPro" id="IPR036388">
    <property type="entry name" value="WH-like_DNA-bd_sf"/>
</dbReference>
<name>A0A418WJS1_9SPHN</name>
<reference evidence="1 2" key="1">
    <citation type="submission" date="2018-09" db="EMBL/GenBank/DDBJ databases">
        <authorList>
            <person name="Zhu H."/>
        </authorList>
    </citation>
    <scope>NUCLEOTIDE SEQUENCE [LARGE SCALE GENOMIC DNA]</scope>
    <source>
        <strain evidence="1 2">K2R01-6</strain>
    </source>
</reference>
<accession>A0A418WJS1</accession>
<dbReference type="InterPro" id="IPR009534">
    <property type="entry name" value="DUF1153"/>
</dbReference>
<dbReference type="EMBL" id="QYUM01000003">
    <property type="protein sequence ID" value="RJF90258.1"/>
    <property type="molecule type" value="Genomic_DNA"/>
</dbReference>
<protein>
    <submittedName>
        <fullName evidence="1">DUF1153 domain-containing protein</fullName>
    </submittedName>
</protein>
<dbReference type="Gene3D" id="1.10.10.10">
    <property type="entry name" value="Winged helix-like DNA-binding domain superfamily/Winged helix DNA-binding domain"/>
    <property type="match status" value="1"/>
</dbReference>
<dbReference type="Pfam" id="PF06627">
    <property type="entry name" value="DUF1153"/>
    <property type="match status" value="1"/>
</dbReference>
<dbReference type="SUPFAM" id="SSF48295">
    <property type="entry name" value="TrpR-like"/>
    <property type="match status" value="1"/>
</dbReference>
<organism evidence="1 2">
    <name type="scientific">Sphingomonas cavernae</name>
    <dbReference type="NCBI Taxonomy" id="2320861"/>
    <lineage>
        <taxon>Bacteria</taxon>
        <taxon>Pseudomonadati</taxon>
        <taxon>Pseudomonadota</taxon>
        <taxon>Alphaproteobacteria</taxon>
        <taxon>Sphingomonadales</taxon>
        <taxon>Sphingomonadaceae</taxon>
        <taxon>Sphingomonas</taxon>
    </lineage>
</organism>
<dbReference type="AlphaFoldDB" id="A0A418WJS1"/>
<dbReference type="InterPro" id="IPR010921">
    <property type="entry name" value="Trp_repressor/repl_initiator"/>
</dbReference>
<dbReference type="Proteomes" id="UP000286100">
    <property type="component" value="Unassembled WGS sequence"/>
</dbReference>
<proteinExistence type="predicted"/>
<evidence type="ECO:0000313" key="1">
    <source>
        <dbReference type="EMBL" id="RJF90258.1"/>
    </source>
</evidence>
<dbReference type="GO" id="GO:0043565">
    <property type="term" value="F:sequence-specific DNA binding"/>
    <property type="evidence" value="ECO:0007669"/>
    <property type="project" value="InterPro"/>
</dbReference>
<comment type="caution">
    <text evidence="1">The sequence shown here is derived from an EMBL/GenBank/DDBJ whole genome shotgun (WGS) entry which is preliminary data.</text>
</comment>
<keyword evidence="2" id="KW-1185">Reference proteome</keyword>
<sequence length="90" mass="9536">MPSPVGRWTGKGNAHVAHAVLHARLTVDDACCLYRLSEVELGIWCRAYSDVGVAALRTTKAQCFDSIGQCAPTAANDSAKQGGRSASFKL</sequence>
<gene>
    <name evidence="1" type="ORF">D3876_08240</name>
</gene>
<evidence type="ECO:0000313" key="2">
    <source>
        <dbReference type="Proteomes" id="UP000286100"/>
    </source>
</evidence>
<dbReference type="OrthoDB" id="9796775at2"/>